<dbReference type="PANTHER" id="PTHR12110">
    <property type="entry name" value="HYDROXYPYRUVATE ISOMERASE"/>
    <property type="match status" value="1"/>
</dbReference>
<dbReference type="Proteomes" id="UP000295217">
    <property type="component" value="Unassembled WGS sequence"/>
</dbReference>
<proteinExistence type="predicted"/>
<accession>A0A4R5A5R0</accession>
<dbReference type="InterPro" id="IPR036237">
    <property type="entry name" value="Xyl_isomerase-like_sf"/>
</dbReference>
<keyword evidence="3" id="KW-1185">Reference proteome</keyword>
<comment type="caution">
    <text evidence="2">The sequence shown here is derived from an EMBL/GenBank/DDBJ whole genome shotgun (WGS) entry which is preliminary data.</text>
</comment>
<dbReference type="PANTHER" id="PTHR12110:SF41">
    <property type="entry name" value="INOSOSE DEHYDRATASE"/>
    <property type="match status" value="1"/>
</dbReference>
<dbReference type="Gene3D" id="3.20.20.150">
    <property type="entry name" value="Divalent-metal-dependent TIM barrel enzymes"/>
    <property type="match status" value="1"/>
</dbReference>
<organism evidence="2 3">
    <name type="scientific">Jiangella aurantiaca</name>
    <dbReference type="NCBI Taxonomy" id="2530373"/>
    <lineage>
        <taxon>Bacteria</taxon>
        <taxon>Bacillati</taxon>
        <taxon>Actinomycetota</taxon>
        <taxon>Actinomycetes</taxon>
        <taxon>Jiangellales</taxon>
        <taxon>Jiangellaceae</taxon>
        <taxon>Jiangella</taxon>
    </lineage>
</organism>
<dbReference type="SUPFAM" id="SSF51658">
    <property type="entry name" value="Xylose isomerase-like"/>
    <property type="match status" value="1"/>
</dbReference>
<sequence length="252" mass="27089">MQTGLVSITFRQLGVDDVLGVMRRAGLVAVEWGGDVHVPAGDVAAAKRTAQASADHGVRIVAYGSYYRTGEHDPGDFDDVLRTAVALGAPRIRIWAGSAGSADATPEQRERVTTDLRRITELAGRDGVEIAVEHHPNTLTDTLDSALALYAAVDHPGLRPYWQPRLGLDPAEAMDEVTALLPGLVTAHVFTWTADGARLPLADGAALWEPVLGTLRERGDAERYALLEFVPDDDPEALVRDAVTLREWLAGS</sequence>
<evidence type="ECO:0000259" key="1">
    <source>
        <dbReference type="Pfam" id="PF01261"/>
    </source>
</evidence>
<feature type="domain" description="Xylose isomerase-like TIM barrel" evidence="1">
    <location>
        <begin position="23"/>
        <end position="243"/>
    </location>
</feature>
<dbReference type="InterPro" id="IPR013022">
    <property type="entry name" value="Xyl_isomerase-like_TIM-brl"/>
</dbReference>
<protein>
    <submittedName>
        <fullName evidence="2">Sugar phosphate isomerase/epimerase</fullName>
    </submittedName>
</protein>
<dbReference type="Pfam" id="PF01261">
    <property type="entry name" value="AP_endonuc_2"/>
    <property type="match status" value="1"/>
</dbReference>
<dbReference type="AlphaFoldDB" id="A0A4R5A5R0"/>
<gene>
    <name evidence="2" type="ORF">E1262_26820</name>
</gene>
<dbReference type="OrthoDB" id="9815124at2"/>
<name>A0A4R5A5R0_9ACTN</name>
<dbReference type="EMBL" id="SMLB01000060">
    <property type="protein sequence ID" value="TDD64902.1"/>
    <property type="molecule type" value="Genomic_DNA"/>
</dbReference>
<keyword evidence="2" id="KW-0413">Isomerase</keyword>
<evidence type="ECO:0000313" key="2">
    <source>
        <dbReference type="EMBL" id="TDD64902.1"/>
    </source>
</evidence>
<reference evidence="2 3" key="1">
    <citation type="submission" date="2019-02" db="EMBL/GenBank/DDBJ databases">
        <title>Draft genome sequences of novel Actinobacteria.</title>
        <authorList>
            <person name="Sahin N."/>
            <person name="Ay H."/>
            <person name="Saygin H."/>
        </authorList>
    </citation>
    <scope>NUCLEOTIDE SEQUENCE [LARGE SCALE GENOMIC DNA]</scope>
    <source>
        <strain evidence="2 3">8K307</strain>
    </source>
</reference>
<evidence type="ECO:0000313" key="3">
    <source>
        <dbReference type="Proteomes" id="UP000295217"/>
    </source>
</evidence>
<dbReference type="GO" id="GO:0016853">
    <property type="term" value="F:isomerase activity"/>
    <property type="evidence" value="ECO:0007669"/>
    <property type="project" value="UniProtKB-KW"/>
</dbReference>
<dbReference type="InterPro" id="IPR050312">
    <property type="entry name" value="IolE/XylAMocC-like"/>
</dbReference>